<evidence type="ECO:0000313" key="2">
    <source>
        <dbReference type="EMBL" id="SPP93709.1"/>
    </source>
</evidence>
<proteinExistence type="predicted"/>
<protein>
    <submittedName>
        <fullName evidence="2">Uncharacterized protein</fullName>
    </submittedName>
</protein>
<dbReference type="Proteomes" id="UP000246085">
    <property type="component" value="Chromosome BRAD3257"/>
</dbReference>
<evidence type="ECO:0000313" key="3">
    <source>
        <dbReference type="Proteomes" id="UP000246085"/>
    </source>
</evidence>
<reference evidence="2 3" key="1">
    <citation type="submission" date="2018-03" db="EMBL/GenBank/DDBJ databases">
        <authorList>
            <person name="Gully D."/>
        </authorList>
    </citation>
    <scope>NUCLEOTIDE SEQUENCE [LARGE SCALE GENOMIC DNA]</scope>
    <source>
        <strain evidence="2">ORS3257</strain>
    </source>
</reference>
<dbReference type="AlphaFoldDB" id="A0A2U3PX67"/>
<organism evidence="2 3">
    <name type="scientific">Bradyrhizobium vignae</name>
    <dbReference type="NCBI Taxonomy" id="1549949"/>
    <lineage>
        <taxon>Bacteria</taxon>
        <taxon>Pseudomonadati</taxon>
        <taxon>Pseudomonadota</taxon>
        <taxon>Alphaproteobacteria</taxon>
        <taxon>Hyphomicrobiales</taxon>
        <taxon>Nitrobacteraceae</taxon>
        <taxon>Bradyrhizobium</taxon>
    </lineage>
</organism>
<sequence length="91" mass="9856">MAVLRDRGVTLVVVPGLAQREPGIHSFHQHCGPMDSGFVLRTPRNHDGGPNGEGSDALASNPSLLPQQDAFSSREPENHFARKRFRVSAGL</sequence>
<evidence type="ECO:0000256" key="1">
    <source>
        <dbReference type="SAM" id="MobiDB-lite"/>
    </source>
</evidence>
<gene>
    <name evidence="2" type="ORF">BRAD3257_2640</name>
</gene>
<dbReference type="EMBL" id="LS398110">
    <property type="protein sequence ID" value="SPP93709.1"/>
    <property type="molecule type" value="Genomic_DNA"/>
</dbReference>
<feature type="compositionally biased region" description="Polar residues" evidence="1">
    <location>
        <begin position="58"/>
        <end position="71"/>
    </location>
</feature>
<feature type="region of interest" description="Disordered" evidence="1">
    <location>
        <begin position="35"/>
        <end position="79"/>
    </location>
</feature>
<name>A0A2U3PX67_9BRAD</name>
<accession>A0A2U3PX67</accession>
<dbReference type="KEGG" id="bvz:BRAD3257_2640"/>